<name>A0A815YYB3_ADIRI</name>
<evidence type="ECO:0000259" key="9">
    <source>
        <dbReference type="PROSITE" id="PS50262"/>
    </source>
</evidence>
<evidence type="ECO:0000256" key="3">
    <source>
        <dbReference type="ARBA" id="ARBA00022989"/>
    </source>
</evidence>
<comment type="subcellular location">
    <subcellularLocation>
        <location evidence="1">Membrane</location>
        <topology evidence="1">Multi-pass membrane protein</topology>
    </subcellularLocation>
</comment>
<dbReference type="InterPro" id="IPR000276">
    <property type="entry name" value="GPCR_Rhodpsn"/>
</dbReference>
<proteinExistence type="predicted"/>
<sequence>MLSNISLNPSQLSNSNDASFWSQPTPVNCDIIRIFGIYLCISSFLGVMINGLLLLSFIRHRQLRSPPNVFVMFITGMGLLASCTLLPLTGTSSVYCQWLYSRAGCYLDGIIGFLYGCASAYLLCAVSISRCYIIVRPLNAKKVTVGKSIIASCFLVFISFLWTMMPLLGWNEYTMEVGRTSCCISWYDRRPSYISFTIVIFIFIYCVPLFILISANTMAMIGLRRMREKLERGIQQNFSRKRIEMERRLIKSITITTCGFFVTWTPYSVAVLTSIFLGEDYGTPPIITSISSIFAKSSVIWIPLLYIKTSTHFKFGFVNQNALEAQAATNRVGTNEGTRGRANINDSLHMEAVQ</sequence>
<dbReference type="AlphaFoldDB" id="A0A815YYB3"/>
<dbReference type="InterPro" id="IPR050125">
    <property type="entry name" value="GPCR_opsins"/>
</dbReference>
<evidence type="ECO:0000256" key="4">
    <source>
        <dbReference type="ARBA" id="ARBA00023040"/>
    </source>
</evidence>
<feature type="transmembrane region" description="Helical" evidence="8">
    <location>
        <begin position="145"/>
        <end position="165"/>
    </location>
</feature>
<keyword evidence="11" id="KW-1185">Reference proteome</keyword>
<evidence type="ECO:0000313" key="11">
    <source>
        <dbReference type="Proteomes" id="UP000663828"/>
    </source>
</evidence>
<feature type="transmembrane region" description="Helical" evidence="8">
    <location>
        <begin position="31"/>
        <end position="57"/>
    </location>
</feature>
<feature type="transmembrane region" description="Helical" evidence="8">
    <location>
        <begin position="194"/>
        <end position="223"/>
    </location>
</feature>
<comment type="caution">
    <text evidence="10">The sequence shown here is derived from an EMBL/GenBank/DDBJ whole genome shotgun (WGS) entry which is preliminary data.</text>
</comment>
<evidence type="ECO:0000256" key="8">
    <source>
        <dbReference type="SAM" id="Phobius"/>
    </source>
</evidence>
<dbReference type="PRINTS" id="PR00237">
    <property type="entry name" value="GPCRRHODOPSN"/>
</dbReference>
<gene>
    <name evidence="10" type="ORF">XAT740_LOCUS45016</name>
</gene>
<keyword evidence="2 8" id="KW-0812">Transmembrane</keyword>
<keyword evidence="4" id="KW-0297">G-protein coupled receptor</keyword>
<evidence type="ECO:0000256" key="7">
    <source>
        <dbReference type="ARBA" id="ARBA00023224"/>
    </source>
</evidence>
<feature type="domain" description="G-protein coupled receptors family 1 profile" evidence="9">
    <location>
        <begin position="49"/>
        <end position="306"/>
    </location>
</feature>
<dbReference type="PROSITE" id="PS50262">
    <property type="entry name" value="G_PROTEIN_RECEP_F1_2"/>
    <property type="match status" value="1"/>
</dbReference>
<dbReference type="PANTHER" id="PTHR24240">
    <property type="entry name" value="OPSIN"/>
    <property type="match status" value="1"/>
</dbReference>
<evidence type="ECO:0000313" key="10">
    <source>
        <dbReference type="EMBL" id="CAF1576499.1"/>
    </source>
</evidence>
<evidence type="ECO:0000256" key="1">
    <source>
        <dbReference type="ARBA" id="ARBA00004141"/>
    </source>
</evidence>
<accession>A0A815YYB3</accession>
<evidence type="ECO:0000256" key="2">
    <source>
        <dbReference type="ARBA" id="ARBA00022692"/>
    </source>
</evidence>
<organism evidence="10 11">
    <name type="scientific">Adineta ricciae</name>
    <name type="common">Rotifer</name>
    <dbReference type="NCBI Taxonomy" id="249248"/>
    <lineage>
        <taxon>Eukaryota</taxon>
        <taxon>Metazoa</taxon>
        <taxon>Spiralia</taxon>
        <taxon>Gnathifera</taxon>
        <taxon>Rotifera</taxon>
        <taxon>Eurotatoria</taxon>
        <taxon>Bdelloidea</taxon>
        <taxon>Adinetida</taxon>
        <taxon>Adinetidae</taxon>
        <taxon>Adineta</taxon>
    </lineage>
</organism>
<keyword evidence="7" id="KW-0807">Transducer</keyword>
<keyword evidence="5 8" id="KW-0472">Membrane</keyword>
<dbReference type="Pfam" id="PF00001">
    <property type="entry name" value="7tm_1"/>
    <property type="match status" value="1"/>
</dbReference>
<dbReference type="EMBL" id="CAJNOR010005800">
    <property type="protein sequence ID" value="CAF1576499.1"/>
    <property type="molecule type" value="Genomic_DNA"/>
</dbReference>
<feature type="transmembrane region" description="Helical" evidence="8">
    <location>
        <begin position="110"/>
        <end position="133"/>
    </location>
</feature>
<protein>
    <recommendedName>
        <fullName evidence="9">G-protein coupled receptors family 1 profile domain-containing protein</fullName>
    </recommendedName>
</protein>
<evidence type="ECO:0000256" key="5">
    <source>
        <dbReference type="ARBA" id="ARBA00023136"/>
    </source>
</evidence>
<dbReference type="InterPro" id="IPR017452">
    <property type="entry name" value="GPCR_Rhodpsn_7TM"/>
</dbReference>
<dbReference type="GO" id="GO:0016020">
    <property type="term" value="C:membrane"/>
    <property type="evidence" value="ECO:0007669"/>
    <property type="project" value="UniProtKB-SubCell"/>
</dbReference>
<feature type="transmembrane region" description="Helical" evidence="8">
    <location>
        <begin position="69"/>
        <end position="90"/>
    </location>
</feature>
<keyword evidence="6" id="KW-0675">Receptor</keyword>
<dbReference type="SUPFAM" id="SSF81321">
    <property type="entry name" value="Family A G protein-coupled receptor-like"/>
    <property type="match status" value="1"/>
</dbReference>
<dbReference type="Gene3D" id="1.20.1070.10">
    <property type="entry name" value="Rhodopsin 7-helix transmembrane proteins"/>
    <property type="match status" value="1"/>
</dbReference>
<keyword evidence="3 8" id="KW-1133">Transmembrane helix</keyword>
<reference evidence="10" key="1">
    <citation type="submission" date="2021-02" db="EMBL/GenBank/DDBJ databases">
        <authorList>
            <person name="Nowell W R."/>
        </authorList>
    </citation>
    <scope>NUCLEOTIDE SEQUENCE</scope>
</reference>
<feature type="transmembrane region" description="Helical" evidence="8">
    <location>
        <begin position="249"/>
        <end position="267"/>
    </location>
</feature>
<evidence type="ECO:0000256" key="6">
    <source>
        <dbReference type="ARBA" id="ARBA00023170"/>
    </source>
</evidence>
<feature type="transmembrane region" description="Helical" evidence="8">
    <location>
        <begin position="287"/>
        <end position="307"/>
    </location>
</feature>
<dbReference type="Proteomes" id="UP000663828">
    <property type="component" value="Unassembled WGS sequence"/>
</dbReference>
<dbReference type="GO" id="GO:0004930">
    <property type="term" value="F:G protein-coupled receptor activity"/>
    <property type="evidence" value="ECO:0007669"/>
    <property type="project" value="UniProtKB-KW"/>
</dbReference>